<keyword evidence="3" id="KW-1185">Reference proteome</keyword>
<dbReference type="Proteomes" id="UP000014760">
    <property type="component" value="Unassembled WGS sequence"/>
</dbReference>
<dbReference type="PANTHER" id="PTHR24114">
    <property type="entry name" value="LEUCINE RICH REPEAT FAMILY PROTEIN"/>
    <property type="match status" value="1"/>
</dbReference>
<reference evidence="2" key="3">
    <citation type="submission" date="2015-06" db="UniProtKB">
        <authorList>
            <consortium name="EnsemblMetazoa"/>
        </authorList>
    </citation>
    <scope>IDENTIFICATION</scope>
</reference>
<protein>
    <submittedName>
        <fullName evidence="1 2">Uncharacterized protein</fullName>
    </submittedName>
</protein>
<name>R7UBH2_CAPTE</name>
<dbReference type="EMBL" id="AMQN01001779">
    <property type="status" value="NOT_ANNOTATED_CDS"/>
    <property type="molecule type" value="Genomic_DNA"/>
</dbReference>
<dbReference type="OrthoDB" id="120976at2759"/>
<dbReference type="PANTHER" id="PTHR24114:SF2">
    <property type="entry name" value="F-BOX DOMAIN-CONTAINING PROTEIN-RELATED"/>
    <property type="match status" value="1"/>
</dbReference>
<reference evidence="1 3" key="2">
    <citation type="journal article" date="2013" name="Nature">
        <title>Insights into bilaterian evolution from three spiralian genomes.</title>
        <authorList>
            <person name="Simakov O."/>
            <person name="Marletaz F."/>
            <person name="Cho S.J."/>
            <person name="Edsinger-Gonzales E."/>
            <person name="Havlak P."/>
            <person name="Hellsten U."/>
            <person name="Kuo D.H."/>
            <person name="Larsson T."/>
            <person name="Lv J."/>
            <person name="Arendt D."/>
            <person name="Savage R."/>
            <person name="Osoegawa K."/>
            <person name="de Jong P."/>
            <person name="Grimwood J."/>
            <person name="Chapman J.A."/>
            <person name="Shapiro H."/>
            <person name="Aerts A."/>
            <person name="Otillar R.P."/>
            <person name="Terry A.Y."/>
            <person name="Boore J.L."/>
            <person name="Grigoriev I.V."/>
            <person name="Lindberg D.R."/>
            <person name="Seaver E.C."/>
            <person name="Weisblat D.A."/>
            <person name="Putnam N.H."/>
            <person name="Rokhsar D.S."/>
        </authorList>
    </citation>
    <scope>NUCLEOTIDE SEQUENCE</scope>
    <source>
        <strain evidence="1 3">I ESC-2004</strain>
    </source>
</reference>
<dbReference type="EnsemblMetazoa" id="CapteT219710">
    <property type="protein sequence ID" value="CapteP219710"/>
    <property type="gene ID" value="CapteG219710"/>
</dbReference>
<sequence>MCGERKITLKDIFIGPRGMQAIRDLQNLGNNSLQLPGAKIIQEMLLVNKSITRGNLSGNEFGDTSSAYLARIVETDTRIEDFDFSHNGLSAELAEPLASLLQPNDSLKILNLRATRLTDHTLTPLVKSLLDSDTLKVPTMSLGSA</sequence>
<reference evidence="3" key="1">
    <citation type="submission" date="2012-12" db="EMBL/GenBank/DDBJ databases">
        <authorList>
            <person name="Hellsten U."/>
            <person name="Grimwood J."/>
            <person name="Chapman J.A."/>
            <person name="Shapiro H."/>
            <person name="Aerts A."/>
            <person name="Otillar R.P."/>
            <person name="Terry A.Y."/>
            <person name="Boore J.L."/>
            <person name="Simakov O."/>
            <person name="Marletaz F."/>
            <person name="Cho S.-J."/>
            <person name="Edsinger-Gonzales E."/>
            <person name="Havlak P."/>
            <person name="Kuo D.-H."/>
            <person name="Larsson T."/>
            <person name="Lv J."/>
            <person name="Arendt D."/>
            <person name="Savage R."/>
            <person name="Osoegawa K."/>
            <person name="de Jong P."/>
            <person name="Lindberg D.R."/>
            <person name="Seaver E.C."/>
            <person name="Weisblat D.A."/>
            <person name="Putnam N.H."/>
            <person name="Grigoriev I.V."/>
            <person name="Rokhsar D.S."/>
        </authorList>
    </citation>
    <scope>NUCLEOTIDE SEQUENCE</scope>
    <source>
        <strain evidence="3">I ESC-2004</strain>
    </source>
</reference>
<evidence type="ECO:0000313" key="3">
    <source>
        <dbReference type="Proteomes" id="UP000014760"/>
    </source>
</evidence>
<evidence type="ECO:0000313" key="1">
    <source>
        <dbReference type="EMBL" id="ELU01158.1"/>
    </source>
</evidence>
<accession>R7UBH2</accession>
<dbReference type="EMBL" id="KB305378">
    <property type="protein sequence ID" value="ELU01158.1"/>
    <property type="molecule type" value="Genomic_DNA"/>
</dbReference>
<dbReference type="HOGENOM" id="CLU_1788677_0_0_1"/>
<dbReference type="SUPFAM" id="SSF52047">
    <property type="entry name" value="RNI-like"/>
    <property type="match status" value="1"/>
</dbReference>
<dbReference type="STRING" id="283909.R7UBH2"/>
<gene>
    <name evidence="1" type="ORF">CAPTEDRAFT_219710</name>
</gene>
<dbReference type="InterPro" id="IPR032675">
    <property type="entry name" value="LRR_dom_sf"/>
</dbReference>
<dbReference type="InterPro" id="IPR052394">
    <property type="entry name" value="LRR-containing"/>
</dbReference>
<organism evidence="1">
    <name type="scientific">Capitella teleta</name>
    <name type="common">Polychaete worm</name>
    <dbReference type="NCBI Taxonomy" id="283909"/>
    <lineage>
        <taxon>Eukaryota</taxon>
        <taxon>Metazoa</taxon>
        <taxon>Spiralia</taxon>
        <taxon>Lophotrochozoa</taxon>
        <taxon>Annelida</taxon>
        <taxon>Polychaeta</taxon>
        <taxon>Sedentaria</taxon>
        <taxon>Scolecida</taxon>
        <taxon>Capitellidae</taxon>
        <taxon>Capitella</taxon>
    </lineage>
</organism>
<dbReference type="AlphaFoldDB" id="R7UBH2"/>
<proteinExistence type="predicted"/>
<evidence type="ECO:0000313" key="2">
    <source>
        <dbReference type="EnsemblMetazoa" id="CapteP219710"/>
    </source>
</evidence>
<dbReference type="Gene3D" id="3.80.10.10">
    <property type="entry name" value="Ribonuclease Inhibitor"/>
    <property type="match status" value="1"/>
</dbReference>